<organism evidence="2 3">
    <name type="scientific">Alkalibacillus haloalkaliphilus</name>
    <dbReference type="NCBI Taxonomy" id="94136"/>
    <lineage>
        <taxon>Bacteria</taxon>
        <taxon>Bacillati</taxon>
        <taxon>Bacillota</taxon>
        <taxon>Bacilli</taxon>
        <taxon>Bacillales</taxon>
        <taxon>Bacillaceae</taxon>
        <taxon>Alkalibacillus</taxon>
    </lineage>
</organism>
<accession>A0A511W4X6</accession>
<sequence length="158" mass="17940">MSNKVLVIVSVSVLIAITSIILLLYPNLASNANEESGIGGSHHENIERFTTSLVELEEEYDIDFESKTTDDPAGYAQARAHRIIDLLETDVLSEDELDEITEEEWSYVFSVLSDQTSRVVVLTYHVITFSEEERYIEDLIVELDLLSDVLAWTVYDLH</sequence>
<keyword evidence="1" id="KW-0472">Membrane</keyword>
<evidence type="ECO:0000313" key="3">
    <source>
        <dbReference type="Proteomes" id="UP000321440"/>
    </source>
</evidence>
<evidence type="ECO:0000256" key="1">
    <source>
        <dbReference type="SAM" id="Phobius"/>
    </source>
</evidence>
<dbReference type="AlphaFoldDB" id="A0A511W4X6"/>
<gene>
    <name evidence="2" type="ORF">AHA02nite_01980</name>
</gene>
<dbReference type="EMBL" id="BJYA01000001">
    <property type="protein sequence ID" value="GEN44422.1"/>
    <property type="molecule type" value="Genomic_DNA"/>
</dbReference>
<protein>
    <submittedName>
        <fullName evidence="2">Uncharacterized protein</fullName>
    </submittedName>
</protein>
<keyword evidence="3" id="KW-1185">Reference proteome</keyword>
<reference evidence="2 3" key="1">
    <citation type="submission" date="2019-07" db="EMBL/GenBank/DDBJ databases">
        <title>Whole genome shotgun sequence of Alkalibacillus haloalkaliphilus NBRC 103110.</title>
        <authorList>
            <person name="Hosoyama A."/>
            <person name="Uohara A."/>
            <person name="Ohji S."/>
            <person name="Ichikawa N."/>
        </authorList>
    </citation>
    <scope>NUCLEOTIDE SEQUENCE [LARGE SCALE GENOMIC DNA]</scope>
    <source>
        <strain evidence="2 3">NBRC 103110</strain>
    </source>
</reference>
<dbReference type="Proteomes" id="UP000321440">
    <property type="component" value="Unassembled WGS sequence"/>
</dbReference>
<proteinExistence type="predicted"/>
<comment type="caution">
    <text evidence="2">The sequence shown here is derived from an EMBL/GenBank/DDBJ whole genome shotgun (WGS) entry which is preliminary data.</text>
</comment>
<evidence type="ECO:0000313" key="2">
    <source>
        <dbReference type="EMBL" id="GEN44422.1"/>
    </source>
</evidence>
<keyword evidence="1" id="KW-1133">Transmembrane helix</keyword>
<dbReference type="OrthoDB" id="9838677at2"/>
<dbReference type="RefSeq" id="WP_146813497.1">
    <property type="nucleotide sequence ID" value="NZ_BJYA01000001.1"/>
</dbReference>
<feature type="transmembrane region" description="Helical" evidence="1">
    <location>
        <begin position="6"/>
        <end position="25"/>
    </location>
</feature>
<name>A0A511W4X6_9BACI</name>
<keyword evidence="1" id="KW-0812">Transmembrane</keyword>